<dbReference type="GO" id="GO:0004523">
    <property type="term" value="F:RNA-DNA hybrid ribonuclease activity"/>
    <property type="evidence" value="ECO:0007669"/>
    <property type="project" value="UniProtKB-EC"/>
</dbReference>
<protein>
    <submittedName>
        <fullName evidence="8">Putative Pol polyprotein</fullName>
        <ecNumber evidence="8">3.1.26.4</ecNumber>
    </submittedName>
</protein>
<evidence type="ECO:0000313" key="8">
    <source>
        <dbReference type="EMBL" id="ERE82976.1"/>
    </source>
</evidence>
<evidence type="ECO:0000256" key="7">
    <source>
        <dbReference type="SAM" id="MobiDB-lite"/>
    </source>
</evidence>
<keyword evidence="6" id="KW-0695">RNA-directed DNA polymerase</keyword>
<evidence type="ECO:0000313" key="9">
    <source>
        <dbReference type="Proteomes" id="UP000030759"/>
    </source>
</evidence>
<keyword evidence="1" id="KW-0808">Transferase</keyword>
<feature type="region of interest" description="Disordered" evidence="7">
    <location>
        <begin position="58"/>
        <end position="79"/>
    </location>
</feature>
<dbReference type="EMBL" id="KE669124">
    <property type="protein sequence ID" value="ERE82976.1"/>
    <property type="molecule type" value="Genomic_DNA"/>
</dbReference>
<evidence type="ECO:0000256" key="1">
    <source>
        <dbReference type="ARBA" id="ARBA00022679"/>
    </source>
</evidence>
<dbReference type="Proteomes" id="UP000030759">
    <property type="component" value="Unassembled WGS sequence"/>
</dbReference>
<reference evidence="9" key="1">
    <citation type="journal article" date="2013" name="Nat. Biotechnol.">
        <title>Chinese hamster genome sequenced from sorted chromosomes.</title>
        <authorList>
            <person name="Brinkrolf K."/>
            <person name="Rupp O."/>
            <person name="Laux H."/>
            <person name="Kollin F."/>
            <person name="Ernst W."/>
            <person name="Linke B."/>
            <person name="Kofler R."/>
            <person name="Romand S."/>
            <person name="Hesse F."/>
            <person name="Budach W.E."/>
            <person name="Galosy S."/>
            <person name="Muller D."/>
            <person name="Noll T."/>
            <person name="Wienberg J."/>
            <person name="Jostock T."/>
            <person name="Leonard M."/>
            <person name="Grillari J."/>
            <person name="Tauch A."/>
            <person name="Goesmann A."/>
            <person name="Helk B."/>
            <person name="Mott J.E."/>
            <person name="Puhler A."/>
            <person name="Borth N."/>
        </authorList>
    </citation>
    <scope>NUCLEOTIDE SEQUENCE [LARGE SCALE GENOMIC DNA]</scope>
    <source>
        <strain evidence="9">17A/GY</strain>
    </source>
</reference>
<dbReference type="GO" id="GO:0035613">
    <property type="term" value="F:RNA stem-loop binding"/>
    <property type="evidence" value="ECO:0007669"/>
    <property type="project" value="TreeGrafter"/>
</dbReference>
<dbReference type="AlphaFoldDB" id="A0A061IIY7"/>
<evidence type="ECO:0000256" key="6">
    <source>
        <dbReference type="ARBA" id="ARBA00022918"/>
    </source>
</evidence>
<accession>A0A061IIY7</accession>
<dbReference type="PANTHER" id="PTHR41694:SF3">
    <property type="entry name" value="RNA-DIRECTED DNA POLYMERASE-RELATED"/>
    <property type="match status" value="1"/>
</dbReference>
<dbReference type="PANTHER" id="PTHR41694">
    <property type="entry name" value="ENDOGENOUS RETROVIRUS GROUP K MEMBER POL PROTEIN"/>
    <property type="match status" value="1"/>
</dbReference>
<dbReference type="GO" id="GO:0003964">
    <property type="term" value="F:RNA-directed DNA polymerase activity"/>
    <property type="evidence" value="ECO:0007669"/>
    <property type="project" value="UniProtKB-KW"/>
</dbReference>
<keyword evidence="5 8" id="KW-0378">Hydrolase</keyword>
<evidence type="ECO:0000256" key="4">
    <source>
        <dbReference type="ARBA" id="ARBA00022759"/>
    </source>
</evidence>
<gene>
    <name evidence="8" type="ORF">H671_2g7047</name>
</gene>
<evidence type="ECO:0000256" key="3">
    <source>
        <dbReference type="ARBA" id="ARBA00022722"/>
    </source>
</evidence>
<keyword evidence="3" id="KW-0540">Nuclease</keyword>
<sequence length="129" mass="14980">MAVHPRHLLGKHSYYKLRPTSEKSIEIKEHRVSTERVRKDLPKVIMSSPMAFPVPVTEEPEKNVSENHQTPLPAGSNPKGIHRNEIWQMDVFHFAEFGKLKYVYHAIDTVLPCFAMYMHCLVFPFNVHS</sequence>
<evidence type="ECO:0000256" key="5">
    <source>
        <dbReference type="ARBA" id="ARBA00022801"/>
    </source>
</evidence>
<organism evidence="8 9">
    <name type="scientific">Cricetulus griseus</name>
    <name type="common">Chinese hamster</name>
    <name type="synonym">Cricetulus barabensis griseus</name>
    <dbReference type="NCBI Taxonomy" id="10029"/>
    <lineage>
        <taxon>Eukaryota</taxon>
        <taxon>Metazoa</taxon>
        <taxon>Chordata</taxon>
        <taxon>Craniata</taxon>
        <taxon>Vertebrata</taxon>
        <taxon>Euteleostomi</taxon>
        <taxon>Mammalia</taxon>
        <taxon>Eutheria</taxon>
        <taxon>Euarchontoglires</taxon>
        <taxon>Glires</taxon>
        <taxon>Rodentia</taxon>
        <taxon>Myomorpha</taxon>
        <taxon>Muroidea</taxon>
        <taxon>Cricetidae</taxon>
        <taxon>Cricetinae</taxon>
        <taxon>Cricetulus</taxon>
    </lineage>
</organism>
<keyword evidence="2" id="KW-0548">Nucleotidyltransferase</keyword>
<keyword evidence="4" id="KW-0255">Endonuclease</keyword>
<evidence type="ECO:0000256" key="2">
    <source>
        <dbReference type="ARBA" id="ARBA00022695"/>
    </source>
</evidence>
<name>A0A061IIY7_CRIGR</name>
<dbReference type="EC" id="3.1.26.4" evidence="8"/>
<proteinExistence type="predicted"/>